<accession>A0ABS7TR64</accession>
<evidence type="ECO:0000313" key="2">
    <source>
        <dbReference type="EMBL" id="MBZ5710627.1"/>
    </source>
</evidence>
<dbReference type="InterPro" id="IPR013096">
    <property type="entry name" value="Cupin_2"/>
</dbReference>
<dbReference type="Pfam" id="PF07883">
    <property type="entry name" value="Cupin_2"/>
    <property type="match status" value="1"/>
</dbReference>
<sequence length="356" mass="37889">MSQSSSIRAAEVVLPCADLDPAVAFFVDVLGFRVDAIAPADAPRTAVLSGHGLRVRLQRGASGSPGVLRLLCDDPAGLAGGARELVAPNGTRVELVAAEPPLVLPPLVPAFVLTRQGGDVHVGRAGMRYRDLIPDRQGGRFIGSQIGIEAGGPVPDYVHYHIVRFQLIYCLRGWVRVVYEDQGPPFELHAGDCVLQPPYIRHRVLESSPGLEVLEVSCPAEHDTFADHALALPTADLRPEREFGGQRFVRHQAASARWGEWRHPGFLARDTGIAAATAGVADVRVVRPHGADATPTAQHDGELLLWFVLAGAVTLHAGAAHSLTAGDCVVVPPALPHALVDCSPELELLEVRLPAA</sequence>
<dbReference type="InterPro" id="IPR011051">
    <property type="entry name" value="RmlC_Cupin_sf"/>
</dbReference>
<dbReference type="InterPro" id="IPR029068">
    <property type="entry name" value="Glyas_Bleomycin-R_OHBP_Dase"/>
</dbReference>
<protein>
    <submittedName>
        <fullName evidence="2">Cupin domain-containing protein</fullName>
    </submittedName>
</protein>
<dbReference type="EMBL" id="JAIRAU010000019">
    <property type="protein sequence ID" value="MBZ5710627.1"/>
    <property type="molecule type" value="Genomic_DNA"/>
</dbReference>
<dbReference type="Proteomes" id="UP001139031">
    <property type="component" value="Unassembled WGS sequence"/>
</dbReference>
<dbReference type="Gene3D" id="3.10.180.10">
    <property type="entry name" value="2,3-Dihydroxybiphenyl 1,2-Dioxygenase, domain 1"/>
    <property type="match status" value="1"/>
</dbReference>
<comment type="caution">
    <text evidence="2">The sequence shown here is derived from an EMBL/GenBank/DDBJ whole genome shotgun (WGS) entry which is preliminary data.</text>
</comment>
<evidence type="ECO:0000313" key="3">
    <source>
        <dbReference type="Proteomes" id="UP001139031"/>
    </source>
</evidence>
<dbReference type="RefSeq" id="WP_224192397.1">
    <property type="nucleotide sequence ID" value="NZ_JAIRAU010000019.1"/>
</dbReference>
<dbReference type="InterPro" id="IPR014710">
    <property type="entry name" value="RmlC-like_jellyroll"/>
</dbReference>
<name>A0ABS7TR64_9BACT</name>
<evidence type="ECO:0000259" key="1">
    <source>
        <dbReference type="Pfam" id="PF07883"/>
    </source>
</evidence>
<proteinExistence type="predicted"/>
<dbReference type="Gene3D" id="2.60.120.10">
    <property type="entry name" value="Jelly Rolls"/>
    <property type="match status" value="2"/>
</dbReference>
<dbReference type="SUPFAM" id="SSF51182">
    <property type="entry name" value="RmlC-like cupins"/>
    <property type="match status" value="2"/>
</dbReference>
<keyword evidence="3" id="KW-1185">Reference proteome</keyword>
<gene>
    <name evidence="2" type="ORF">K7C98_15305</name>
</gene>
<reference evidence="2" key="1">
    <citation type="submission" date="2021-08" db="EMBL/GenBank/DDBJ databases">
        <authorList>
            <person name="Stevens D.C."/>
        </authorList>
    </citation>
    <scope>NUCLEOTIDE SEQUENCE</scope>
    <source>
        <strain evidence="2">DSM 53165</strain>
    </source>
</reference>
<feature type="domain" description="Cupin type-2" evidence="1">
    <location>
        <begin position="287"/>
        <end position="340"/>
    </location>
</feature>
<organism evidence="2 3">
    <name type="scientific">Nannocystis pusilla</name>
    <dbReference type="NCBI Taxonomy" id="889268"/>
    <lineage>
        <taxon>Bacteria</taxon>
        <taxon>Pseudomonadati</taxon>
        <taxon>Myxococcota</taxon>
        <taxon>Polyangia</taxon>
        <taxon>Nannocystales</taxon>
        <taxon>Nannocystaceae</taxon>
        <taxon>Nannocystis</taxon>
    </lineage>
</organism>
<dbReference type="SUPFAM" id="SSF54593">
    <property type="entry name" value="Glyoxalase/Bleomycin resistance protein/Dihydroxybiphenyl dioxygenase"/>
    <property type="match status" value="1"/>
</dbReference>